<dbReference type="PANTHER" id="PTHR30435:SF12">
    <property type="entry name" value="FLAGELLAR BASAL BODY ROD PROTEIN FLGB"/>
    <property type="match status" value="1"/>
</dbReference>
<dbReference type="eggNOG" id="COG1815">
    <property type="taxonomic scope" value="Bacteria"/>
</dbReference>
<evidence type="ECO:0000256" key="4">
    <source>
        <dbReference type="ARBA" id="ARBA00023143"/>
    </source>
</evidence>
<comment type="function">
    <text evidence="5 6">Structural component of flagellum, the bacterial motility apparatus. Part of the rod structure of flagellar basal body.</text>
</comment>
<gene>
    <name evidence="8" type="primary">FlgB</name>
    <name evidence="8" type="ordered locus">PTH_2092</name>
</gene>
<dbReference type="HOGENOM" id="CLU_125463_3_1_9"/>
<dbReference type="InterPro" id="IPR006300">
    <property type="entry name" value="FlgB"/>
</dbReference>
<sequence>MFSGLTMQALKKGLDAAALRHRVIANNIANANTPGFKKSAVEFESLFKEALGRNPVGMAVTHPRHMGKAPLLSELQPVEKINNATSMRTDGNNVDIDEEMVNLAANDIHYQAMARELSERYALLSYVITGGRR</sequence>
<dbReference type="InterPro" id="IPR019776">
    <property type="entry name" value="Flagellar_basal_body_rod_CS"/>
</dbReference>
<comment type="subunit">
    <text evidence="6">The basal body constitutes a major portion of the flagellar organelle and consists of a number of rings mounted on a central rod.</text>
</comment>
<proteinExistence type="inferred from homology"/>
<dbReference type="Pfam" id="PF00460">
    <property type="entry name" value="Flg_bb_rod"/>
    <property type="match status" value="1"/>
</dbReference>
<evidence type="ECO:0000259" key="7">
    <source>
        <dbReference type="Pfam" id="PF00460"/>
    </source>
</evidence>
<comment type="subcellular location">
    <subcellularLocation>
        <location evidence="1 6">Bacterial flagellum basal body</location>
    </subcellularLocation>
</comment>
<feature type="domain" description="Flagellar basal body rod protein N-terminal" evidence="7">
    <location>
        <begin position="10"/>
        <end position="37"/>
    </location>
</feature>
<evidence type="ECO:0000256" key="2">
    <source>
        <dbReference type="ARBA" id="ARBA00009677"/>
    </source>
</evidence>
<evidence type="ECO:0000313" key="9">
    <source>
        <dbReference type="Proteomes" id="UP000006556"/>
    </source>
</evidence>
<organism evidence="8 9">
    <name type="scientific">Pelotomaculum thermopropionicum (strain DSM 13744 / JCM 10971 / SI)</name>
    <dbReference type="NCBI Taxonomy" id="370438"/>
    <lineage>
        <taxon>Bacteria</taxon>
        <taxon>Bacillati</taxon>
        <taxon>Bacillota</taxon>
        <taxon>Clostridia</taxon>
        <taxon>Eubacteriales</taxon>
        <taxon>Desulfotomaculaceae</taxon>
        <taxon>Pelotomaculum</taxon>
    </lineage>
</organism>
<dbReference type="STRING" id="370438.PTH_2092"/>
<dbReference type="PIRSF" id="PIRSF002889">
    <property type="entry name" value="Rod_FlgB"/>
    <property type="match status" value="1"/>
</dbReference>
<dbReference type="AlphaFoldDB" id="A5D0G0"/>
<evidence type="ECO:0000256" key="1">
    <source>
        <dbReference type="ARBA" id="ARBA00004117"/>
    </source>
</evidence>
<keyword evidence="4 6" id="KW-0975">Bacterial flagellum</keyword>
<name>A5D0G0_PELTS</name>
<keyword evidence="8" id="KW-0969">Cilium</keyword>
<dbReference type="NCBIfam" id="TIGR01396">
    <property type="entry name" value="FlgB"/>
    <property type="match status" value="1"/>
</dbReference>
<dbReference type="Proteomes" id="UP000006556">
    <property type="component" value="Chromosome"/>
</dbReference>
<evidence type="ECO:0000256" key="5">
    <source>
        <dbReference type="ARBA" id="ARBA00024934"/>
    </source>
</evidence>
<dbReference type="PROSITE" id="PS00588">
    <property type="entry name" value="FLAGELLA_BB_ROD"/>
    <property type="match status" value="1"/>
</dbReference>
<dbReference type="EMBL" id="AP009389">
    <property type="protein sequence ID" value="BAF60273.1"/>
    <property type="molecule type" value="Genomic_DNA"/>
</dbReference>
<evidence type="ECO:0000313" key="8">
    <source>
        <dbReference type="EMBL" id="BAF60273.1"/>
    </source>
</evidence>
<evidence type="ECO:0000256" key="6">
    <source>
        <dbReference type="PIRNR" id="PIRNR002889"/>
    </source>
</evidence>
<evidence type="ECO:0000256" key="3">
    <source>
        <dbReference type="ARBA" id="ARBA00014376"/>
    </source>
</evidence>
<dbReference type="InterPro" id="IPR001444">
    <property type="entry name" value="Flag_bb_rod_N"/>
</dbReference>
<comment type="similarity">
    <text evidence="2 6">Belongs to the flagella basal body rod proteins family.</text>
</comment>
<keyword evidence="8" id="KW-0282">Flagellum</keyword>
<dbReference type="KEGG" id="pth:PTH_2092"/>
<dbReference type="GO" id="GO:0030694">
    <property type="term" value="C:bacterial-type flagellum basal body, rod"/>
    <property type="evidence" value="ECO:0007669"/>
    <property type="project" value="InterPro"/>
</dbReference>
<keyword evidence="9" id="KW-1185">Reference proteome</keyword>
<protein>
    <recommendedName>
        <fullName evidence="3 6">Flagellar basal body rod protein FlgB</fullName>
    </recommendedName>
</protein>
<dbReference type="GO" id="GO:0071978">
    <property type="term" value="P:bacterial-type flagellum-dependent swarming motility"/>
    <property type="evidence" value="ECO:0007669"/>
    <property type="project" value="TreeGrafter"/>
</dbReference>
<accession>A5D0G0</accession>
<reference evidence="9" key="1">
    <citation type="journal article" date="2008" name="Genome Res.">
        <title>The genome of Pelotomaculum thermopropionicum reveals niche-associated evolution in anaerobic microbiota.</title>
        <authorList>
            <person name="Kosaka T."/>
            <person name="Kato S."/>
            <person name="Shimoyama T."/>
            <person name="Ishii S."/>
            <person name="Abe T."/>
            <person name="Watanabe K."/>
        </authorList>
    </citation>
    <scope>NUCLEOTIDE SEQUENCE [LARGE SCALE GENOMIC DNA]</scope>
    <source>
        <strain evidence="9">DSM 13744 / JCM 10971 / SI</strain>
    </source>
</reference>
<keyword evidence="8" id="KW-0966">Cell projection</keyword>
<dbReference type="PANTHER" id="PTHR30435">
    <property type="entry name" value="FLAGELLAR PROTEIN"/>
    <property type="match status" value="1"/>
</dbReference>